<dbReference type="AlphaFoldDB" id="A0AAE1ARW2"/>
<keyword evidence="5" id="KW-1185">Reference proteome</keyword>
<feature type="region of interest" description="Disordered" evidence="2">
    <location>
        <begin position="247"/>
        <end position="308"/>
    </location>
</feature>
<dbReference type="EMBL" id="JAWDGP010001311">
    <property type="protein sequence ID" value="KAK3792920.1"/>
    <property type="molecule type" value="Genomic_DNA"/>
</dbReference>
<dbReference type="PANTHER" id="PTHR19324">
    <property type="entry name" value="PERFORIN-LIKE PROTEIN 1"/>
    <property type="match status" value="1"/>
</dbReference>
<dbReference type="PANTHER" id="PTHR19324:SF33">
    <property type="entry name" value="MUCIN-5AC"/>
    <property type="match status" value="1"/>
</dbReference>
<evidence type="ECO:0000313" key="5">
    <source>
        <dbReference type="Proteomes" id="UP001283361"/>
    </source>
</evidence>
<organism evidence="4 5">
    <name type="scientific">Elysia crispata</name>
    <name type="common">lettuce slug</name>
    <dbReference type="NCBI Taxonomy" id="231223"/>
    <lineage>
        <taxon>Eukaryota</taxon>
        <taxon>Metazoa</taxon>
        <taxon>Spiralia</taxon>
        <taxon>Lophotrochozoa</taxon>
        <taxon>Mollusca</taxon>
        <taxon>Gastropoda</taxon>
        <taxon>Heterobranchia</taxon>
        <taxon>Euthyneura</taxon>
        <taxon>Panpulmonata</taxon>
        <taxon>Sacoglossa</taxon>
        <taxon>Placobranchoidea</taxon>
        <taxon>Plakobranchidae</taxon>
        <taxon>Elysia</taxon>
    </lineage>
</organism>
<dbReference type="InterPro" id="IPR031569">
    <property type="entry name" value="ApeC"/>
</dbReference>
<accession>A0AAE1ARW2</accession>
<name>A0AAE1ARW2_9GAST</name>
<feature type="compositionally biased region" description="Basic and acidic residues" evidence="2">
    <location>
        <begin position="285"/>
        <end position="297"/>
    </location>
</feature>
<evidence type="ECO:0000259" key="3">
    <source>
        <dbReference type="Pfam" id="PF16977"/>
    </source>
</evidence>
<evidence type="ECO:0000256" key="1">
    <source>
        <dbReference type="SAM" id="Coils"/>
    </source>
</evidence>
<comment type="caution">
    <text evidence="4">The sequence shown here is derived from an EMBL/GenBank/DDBJ whole genome shotgun (WGS) entry which is preliminary data.</text>
</comment>
<sequence>MKYPRSTGVIETAVVICCLLFYMRHYTSAFDLEATPRQLTFAPEESFTLHCSHSKENTFIESEIVEVREMRLTKRIDKRGWQTVSEIIFVDQEKYSHSGEDLIGLVGKKKESFLKAVWYDTLIDILGVYRCDIVGINENNVLVLEQTNLVTIFAKNTTTKDMLLASEEHLNNLQLECNKYKSETNEQLRNLQNIIYGVQDNVENQSNKVKATSLDLIQQLRKEMQEYFKVLQANTANATTCGCQESKTTVAGKAEGSSSRQESGKVERIKPSLPTTTMSTADPAPEAKVDDERRSEAWPDQTFGLPMPESGCPATPGGATWLNGHIGYHTESVDENRDNVSYPNHLTGPVNRVDDQGNHFMYLHFCVKDSYYRTFLAIFNVTGNQSKEEATGPIQWPAGSYCINRAGGRCPRGFSSGYLDIDEEDTGHIRKVKAPLPDVLFFCCRKDGPATNPVRLPAQNPFFLYRFGGKCQAVLDMQVRAESVTLDTENVNNSDGYENEFHPDGHVEDVRLELCYYSQ</sequence>
<feature type="coiled-coil region" evidence="1">
    <location>
        <begin position="163"/>
        <end position="190"/>
    </location>
</feature>
<evidence type="ECO:0000256" key="2">
    <source>
        <dbReference type="SAM" id="MobiDB-lite"/>
    </source>
</evidence>
<evidence type="ECO:0000313" key="4">
    <source>
        <dbReference type="EMBL" id="KAK3792920.1"/>
    </source>
</evidence>
<reference evidence="4" key="1">
    <citation type="journal article" date="2023" name="G3 (Bethesda)">
        <title>A reference genome for the long-term kleptoplast-retaining sea slug Elysia crispata morphotype clarki.</title>
        <authorList>
            <person name="Eastman K.E."/>
            <person name="Pendleton A.L."/>
            <person name="Shaikh M.A."/>
            <person name="Suttiyut T."/>
            <person name="Ogas R."/>
            <person name="Tomko P."/>
            <person name="Gavelis G."/>
            <person name="Widhalm J.R."/>
            <person name="Wisecaver J.H."/>
        </authorList>
    </citation>
    <scope>NUCLEOTIDE SEQUENCE</scope>
    <source>
        <strain evidence="4">ECLA1</strain>
    </source>
</reference>
<dbReference type="Pfam" id="PF16977">
    <property type="entry name" value="ApeC"/>
    <property type="match status" value="1"/>
</dbReference>
<proteinExistence type="predicted"/>
<dbReference type="Proteomes" id="UP001283361">
    <property type="component" value="Unassembled WGS sequence"/>
</dbReference>
<gene>
    <name evidence="4" type="ORF">RRG08_033770</name>
</gene>
<feature type="domain" description="Apextrin C-terminal" evidence="3">
    <location>
        <begin position="298"/>
        <end position="517"/>
    </location>
</feature>
<keyword evidence="1" id="KW-0175">Coiled coil</keyword>
<protein>
    <recommendedName>
        <fullName evidence="3">Apextrin C-terminal domain-containing protein</fullName>
    </recommendedName>
</protein>